<name>A0A956SF41_UNCEI</name>
<keyword evidence="1" id="KW-1133">Transmembrane helix</keyword>
<dbReference type="EMBL" id="JAGQHS010000037">
    <property type="protein sequence ID" value="MCA9755948.1"/>
    <property type="molecule type" value="Genomic_DNA"/>
</dbReference>
<feature type="transmembrane region" description="Helical" evidence="1">
    <location>
        <begin position="80"/>
        <end position="97"/>
    </location>
</feature>
<organism evidence="2 3">
    <name type="scientific">Eiseniibacteriota bacterium</name>
    <dbReference type="NCBI Taxonomy" id="2212470"/>
    <lineage>
        <taxon>Bacteria</taxon>
        <taxon>Candidatus Eiseniibacteriota</taxon>
    </lineage>
</organism>
<feature type="transmembrane region" description="Helical" evidence="1">
    <location>
        <begin position="109"/>
        <end position="129"/>
    </location>
</feature>
<sequence length="139" mass="15852">MRITDDVIRDLLPLYAAGEASAATRELVETYLADRPDLAAEAAEAKEFLLPSLEARAPSPDLERRALAETQKRLRRRTHSLPFAILFSTLPFSFYVIDGQFHWLFWPKLAIVGSILLAVGLAFWIVYLVHDRRLRLKGF</sequence>
<keyword evidence="1" id="KW-0812">Transmembrane</keyword>
<evidence type="ECO:0000313" key="3">
    <source>
        <dbReference type="Proteomes" id="UP000739538"/>
    </source>
</evidence>
<evidence type="ECO:0008006" key="4">
    <source>
        <dbReference type="Google" id="ProtNLM"/>
    </source>
</evidence>
<dbReference type="InterPro" id="IPR041916">
    <property type="entry name" value="Anti_sigma_zinc_sf"/>
</dbReference>
<reference evidence="2" key="1">
    <citation type="submission" date="2020-04" db="EMBL/GenBank/DDBJ databases">
        <authorList>
            <person name="Zhang T."/>
        </authorList>
    </citation>
    <scope>NUCLEOTIDE SEQUENCE</scope>
    <source>
        <strain evidence="2">HKST-UBA02</strain>
    </source>
</reference>
<keyword evidence="1" id="KW-0472">Membrane</keyword>
<accession>A0A956SF41</accession>
<evidence type="ECO:0000256" key="1">
    <source>
        <dbReference type="SAM" id="Phobius"/>
    </source>
</evidence>
<proteinExistence type="predicted"/>
<protein>
    <recommendedName>
        <fullName evidence="4">Zinc-finger domain-containing protein</fullName>
    </recommendedName>
</protein>
<dbReference type="Proteomes" id="UP000739538">
    <property type="component" value="Unassembled WGS sequence"/>
</dbReference>
<dbReference type="Gene3D" id="1.10.10.1320">
    <property type="entry name" value="Anti-sigma factor, zinc-finger domain"/>
    <property type="match status" value="1"/>
</dbReference>
<reference evidence="2" key="2">
    <citation type="journal article" date="2021" name="Microbiome">
        <title>Successional dynamics and alternative stable states in a saline activated sludge microbial community over 9 years.</title>
        <authorList>
            <person name="Wang Y."/>
            <person name="Ye J."/>
            <person name="Ju F."/>
            <person name="Liu L."/>
            <person name="Boyd J.A."/>
            <person name="Deng Y."/>
            <person name="Parks D.H."/>
            <person name="Jiang X."/>
            <person name="Yin X."/>
            <person name="Woodcroft B.J."/>
            <person name="Tyson G.W."/>
            <person name="Hugenholtz P."/>
            <person name="Polz M.F."/>
            <person name="Zhang T."/>
        </authorList>
    </citation>
    <scope>NUCLEOTIDE SEQUENCE</scope>
    <source>
        <strain evidence="2">HKST-UBA02</strain>
    </source>
</reference>
<dbReference type="AlphaFoldDB" id="A0A956SF41"/>
<gene>
    <name evidence="2" type="ORF">KDA27_09115</name>
</gene>
<evidence type="ECO:0000313" key="2">
    <source>
        <dbReference type="EMBL" id="MCA9755948.1"/>
    </source>
</evidence>
<comment type="caution">
    <text evidence="2">The sequence shown here is derived from an EMBL/GenBank/DDBJ whole genome shotgun (WGS) entry which is preliminary data.</text>
</comment>